<name>A0AAV4GXP2_9GAST</name>
<dbReference type="Proteomes" id="UP000762676">
    <property type="component" value="Unassembled WGS sequence"/>
</dbReference>
<keyword evidence="2" id="KW-1185">Reference proteome</keyword>
<organism evidence="1 2">
    <name type="scientific">Elysia marginata</name>
    <dbReference type="NCBI Taxonomy" id="1093978"/>
    <lineage>
        <taxon>Eukaryota</taxon>
        <taxon>Metazoa</taxon>
        <taxon>Spiralia</taxon>
        <taxon>Lophotrochozoa</taxon>
        <taxon>Mollusca</taxon>
        <taxon>Gastropoda</taxon>
        <taxon>Heterobranchia</taxon>
        <taxon>Euthyneura</taxon>
        <taxon>Panpulmonata</taxon>
        <taxon>Sacoglossa</taxon>
        <taxon>Placobranchoidea</taxon>
        <taxon>Plakobranchidae</taxon>
        <taxon>Elysia</taxon>
    </lineage>
</organism>
<sequence>MLIRLECLNCSPDWRKYRRETRWPMTSDLSDVQADGDYTELPPVTFPRHTKAPHSLLDMAHSDTRLDMASGRTEDSVKNGRVAEVSSFTVML</sequence>
<evidence type="ECO:0000313" key="1">
    <source>
        <dbReference type="EMBL" id="GFR89718.1"/>
    </source>
</evidence>
<reference evidence="1 2" key="1">
    <citation type="journal article" date="2021" name="Elife">
        <title>Chloroplast acquisition without the gene transfer in kleptoplastic sea slugs, Plakobranchus ocellatus.</title>
        <authorList>
            <person name="Maeda T."/>
            <person name="Takahashi S."/>
            <person name="Yoshida T."/>
            <person name="Shimamura S."/>
            <person name="Takaki Y."/>
            <person name="Nagai Y."/>
            <person name="Toyoda A."/>
            <person name="Suzuki Y."/>
            <person name="Arimoto A."/>
            <person name="Ishii H."/>
            <person name="Satoh N."/>
            <person name="Nishiyama T."/>
            <person name="Hasebe M."/>
            <person name="Maruyama T."/>
            <person name="Minagawa J."/>
            <person name="Obokata J."/>
            <person name="Shigenobu S."/>
        </authorList>
    </citation>
    <scope>NUCLEOTIDE SEQUENCE [LARGE SCALE GENOMIC DNA]</scope>
</reference>
<dbReference type="EMBL" id="BMAT01001641">
    <property type="protein sequence ID" value="GFR89718.1"/>
    <property type="molecule type" value="Genomic_DNA"/>
</dbReference>
<proteinExistence type="predicted"/>
<accession>A0AAV4GXP2</accession>
<gene>
    <name evidence="1" type="ORF">ElyMa_000800600</name>
</gene>
<dbReference type="AlphaFoldDB" id="A0AAV4GXP2"/>
<evidence type="ECO:0000313" key="2">
    <source>
        <dbReference type="Proteomes" id="UP000762676"/>
    </source>
</evidence>
<comment type="caution">
    <text evidence="1">The sequence shown here is derived from an EMBL/GenBank/DDBJ whole genome shotgun (WGS) entry which is preliminary data.</text>
</comment>
<evidence type="ECO:0008006" key="3">
    <source>
        <dbReference type="Google" id="ProtNLM"/>
    </source>
</evidence>
<protein>
    <recommendedName>
        <fullName evidence="3">Spondin domain-containing protein</fullName>
    </recommendedName>
</protein>